<keyword evidence="1" id="KW-0880">Kelch repeat</keyword>
<evidence type="ECO:0000256" key="2">
    <source>
        <dbReference type="ARBA" id="ARBA00022737"/>
    </source>
</evidence>
<dbReference type="Gene3D" id="2.120.10.80">
    <property type="entry name" value="Kelch-type beta propeller"/>
    <property type="match status" value="2"/>
</dbReference>
<dbReference type="SUPFAM" id="SSF117281">
    <property type="entry name" value="Kelch motif"/>
    <property type="match status" value="2"/>
</dbReference>
<sequence length="1002" mass="114314">MSYYLKELGVDEDDDAYDSYTSEEDNEDDLQQDQEESPREFEQQEPTQDSKASSVSSASSSSIQIVSLSEKKSQQKKKSSKASSSSNKKKEEKNVVMEITQEELDYYQQLKLYGIHGINQKKKKNDTDGWSEQVSFKLDVLQSSKMFFESVKPTEVIILTGNPKYEEQKKYILRHQYEIHTQKPNVYRNLDQMIAGEVAAPPFQTQEVTNKLKATQMAKQILHRTDQLACLSYDERYLFIYGGRTEQVYHDDLIIFDLQTGKMKVYKNLQYLSHMGSYYGNLNNPLPPLANTDMVSCGNQLFLFGGLTGLPSNVMNAMIEEHFPATYTRNHPQFYRHNEMFVYAISNVHDSAKIGYGLDFAPGVNTQQYTRKVHPIRSATSVIVPARNHFSATKINLGSSKVEVYLFGGRKNNTAVDDMYLYTFTSNVKQFDVVQIEKPKQQKHLVVWPSARYGHSSCLISNLIFIFGGRNSKNELLNDMYMYDTTAKVWTEIVCDSMLPPPLFKHQSFAVNNQSFYIYGGELKDDHEHSYSDSLYRFDIGDKKWNLIEIISEQSLDEESNKALPCSGHSCFAIQGKLLRIGGLSKKGDPCVRILNMTDPGRPIPLCSYLEKKRDEGFLCDVVFRLRDHKQSEQNGQGGVDSLSYVLAHKAIIKARCPALHEKILESTETMSTHRLTGTFNENCEEITIVDITACTTHIFEQYLHFLYTGSMHLDNLDDVKSFIAYVQQISETHHYPFISRICSLDERKDLGMTKQILAQLHKDFSSLINDHTYSDLVVVLDGDYQQGGASMQQQAHIPPGDEIFEEEPFEIPETSFDIAEHAVDENGVGTELLSPLPKPSSSNLNTTSNGIAVHRLIMARSPFFSRMFVTSGMLEAKEKVVHLSDYSTEVMLQVLNYLYTDTIVLTPRNCLGILVYCIMLDLVDMASCCRRMVVSLLDNSIVWSVFEIATLYNDKSLESECEHYILARYEDLCTSSGFLQLPEMTRIKIKQAFEKRKRNKN</sequence>
<evidence type="ECO:0000256" key="3">
    <source>
        <dbReference type="SAM" id="MobiDB-lite"/>
    </source>
</evidence>
<gene>
    <name evidence="5" type="ORF">FDP41_013746</name>
</gene>
<keyword evidence="2" id="KW-0677">Repeat</keyword>
<organism evidence="5 6">
    <name type="scientific">Naegleria fowleri</name>
    <name type="common">Brain eating amoeba</name>
    <dbReference type="NCBI Taxonomy" id="5763"/>
    <lineage>
        <taxon>Eukaryota</taxon>
        <taxon>Discoba</taxon>
        <taxon>Heterolobosea</taxon>
        <taxon>Tetramitia</taxon>
        <taxon>Eutetramitia</taxon>
        <taxon>Vahlkampfiidae</taxon>
        <taxon>Naegleria</taxon>
    </lineage>
</organism>
<dbReference type="VEuPathDB" id="AmoebaDB:NF0044330"/>
<dbReference type="InterPro" id="IPR051568">
    <property type="entry name" value="LZTR1/Attractin"/>
</dbReference>
<evidence type="ECO:0000313" key="6">
    <source>
        <dbReference type="Proteomes" id="UP000444721"/>
    </source>
</evidence>
<dbReference type="CDD" id="cd14733">
    <property type="entry name" value="BACK"/>
    <property type="match status" value="1"/>
</dbReference>
<dbReference type="PANTHER" id="PTHR46376">
    <property type="entry name" value="LEUCINE-ZIPPER-LIKE TRANSCRIPTIONAL REGULATOR 1"/>
    <property type="match status" value="1"/>
</dbReference>
<dbReference type="Proteomes" id="UP000444721">
    <property type="component" value="Unassembled WGS sequence"/>
</dbReference>
<evidence type="ECO:0000313" key="5">
    <source>
        <dbReference type="EMBL" id="KAF0980532.1"/>
    </source>
</evidence>
<dbReference type="VEuPathDB" id="AmoebaDB:FDP41_013746"/>
<feature type="compositionally biased region" description="Acidic residues" evidence="3">
    <location>
        <begin position="10"/>
        <end position="35"/>
    </location>
</feature>
<dbReference type="VEuPathDB" id="AmoebaDB:NfTy_026750"/>
<feature type="domain" description="BTB" evidence="4">
    <location>
        <begin position="620"/>
        <end position="716"/>
    </location>
</feature>
<dbReference type="Pfam" id="PF24681">
    <property type="entry name" value="Kelch_KLHDC2_KLHL20_DRC7"/>
    <property type="match status" value="1"/>
</dbReference>
<reference evidence="5 6" key="1">
    <citation type="journal article" date="2019" name="Sci. Rep.">
        <title>Nanopore sequencing improves the draft genome of the human pathogenic amoeba Naegleria fowleri.</title>
        <authorList>
            <person name="Liechti N."/>
            <person name="Schurch N."/>
            <person name="Bruggmann R."/>
            <person name="Wittwer M."/>
        </authorList>
    </citation>
    <scope>NUCLEOTIDE SEQUENCE [LARGE SCALE GENOMIC DNA]</scope>
    <source>
        <strain evidence="5 6">ATCC 30894</strain>
    </source>
</reference>
<dbReference type="Pfam" id="PF00651">
    <property type="entry name" value="BTB"/>
    <property type="match status" value="1"/>
</dbReference>
<dbReference type="AlphaFoldDB" id="A0A6A5C163"/>
<dbReference type="PANTHER" id="PTHR46376:SF1">
    <property type="entry name" value="LEUCINE-ZIPPER-LIKE TRANSCRIPTIONAL REGULATOR 1"/>
    <property type="match status" value="1"/>
</dbReference>
<evidence type="ECO:0000259" key="4">
    <source>
        <dbReference type="PROSITE" id="PS50097"/>
    </source>
</evidence>
<name>A0A6A5C163_NAEFO</name>
<keyword evidence="6" id="KW-1185">Reference proteome</keyword>
<dbReference type="InterPro" id="IPR000210">
    <property type="entry name" value="BTB/POZ_dom"/>
</dbReference>
<dbReference type="EMBL" id="VFQX01000019">
    <property type="protein sequence ID" value="KAF0980532.1"/>
    <property type="molecule type" value="Genomic_DNA"/>
</dbReference>
<dbReference type="PROSITE" id="PS50097">
    <property type="entry name" value="BTB"/>
    <property type="match status" value="2"/>
</dbReference>
<accession>A0A6A5C163</accession>
<proteinExistence type="predicted"/>
<feature type="compositionally biased region" description="Low complexity" evidence="3">
    <location>
        <begin position="50"/>
        <end position="68"/>
    </location>
</feature>
<dbReference type="SMART" id="SM00225">
    <property type="entry name" value="BTB"/>
    <property type="match status" value="2"/>
</dbReference>
<feature type="region of interest" description="Disordered" evidence="3">
    <location>
        <begin position="1"/>
        <end position="93"/>
    </location>
</feature>
<dbReference type="OMA" id="ESECEHY"/>
<feature type="domain" description="BTB" evidence="4">
    <location>
        <begin position="841"/>
        <end position="908"/>
    </location>
</feature>
<dbReference type="SUPFAM" id="SSF54695">
    <property type="entry name" value="POZ domain"/>
    <property type="match status" value="2"/>
</dbReference>
<dbReference type="InterPro" id="IPR015915">
    <property type="entry name" value="Kelch-typ_b-propeller"/>
</dbReference>
<evidence type="ECO:0000256" key="1">
    <source>
        <dbReference type="ARBA" id="ARBA00022441"/>
    </source>
</evidence>
<dbReference type="InterPro" id="IPR011333">
    <property type="entry name" value="SKP1/BTB/POZ_sf"/>
</dbReference>
<protein>
    <recommendedName>
        <fullName evidence="4">BTB domain-containing protein</fullName>
    </recommendedName>
</protein>
<dbReference type="OrthoDB" id="629492at2759"/>
<dbReference type="GeneID" id="68120961"/>
<dbReference type="GO" id="GO:0005794">
    <property type="term" value="C:Golgi apparatus"/>
    <property type="evidence" value="ECO:0007669"/>
    <property type="project" value="TreeGrafter"/>
</dbReference>
<comment type="caution">
    <text evidence="5">The sequence shown here is derived from an EMBL/GenBank/DDBJ whole genome shotgun (WGS) entry which is preliminary data.</text>
</comment>
<dbReference type="CDD" id="cd18186">
    <property type="entry name" value="BTB_POZ_ZBTB_KLHL-like"/>
    <property type="match status" value="2"/>
</dbReference>
<dbReference type="RefSeq" id="XP_044565245.1">
    <property type="nucleotide sequence ID" value="XM_044704410.1"/>
</dbReference>
<dbReference type="Gene3D" id="3.30.710.10">
    <property type="entry name" value="Potassium Channel Kv1.1, Chain A"/>
    <property type="match status" value="2"/>
</dbReference>